<dbReference type="OrthoDB" id="4481258at2"/>
<dbReference type="Pfam" id="PF03706">
    <property type="entry name" value="LPG_synthase_TM"/>
    <property type="match status" value="1"/>
</dbReference>
<sequence length="347" mass="36792">MNGPPRGGEIIARTLRRLLPIILIVAALWFFRGELDPAAALAHLRDAAVMPLILAALCAVASLVAMAEVMRVLLAAGGTHVTLRQTTALTFAANAFSTSFPGGAAISTVMQFQVMRRWKASPLLISWFIVFSGALSTMWLIALSVGAVTFQPGSMLAPLVGLAALAGAMWWATNHPEPVARFVRVALPLVLRAARRVMLRLGPLRHRAPVVDASVDTVTTHIYQLEAVRLTKSRFGWAACCSLCNWLFDAATLGLTLWAVTDVAPAPGAILLTFITAKIVGSTNLTPGGLGPVEGALVGTLIATGVHSPDALGAVILYRLISLAMITALGWVVYAFSPWRSMAARAE</sequence>
<keyword evidence="5 6" id="KW-0472">Membrane</keyword>
<evidence type="ECO:0000256" key="4">
    <source>
        <dbReference type="ARBA" id="ARBA00022989"/>
    </source>
</evidence>
<evidence type="ECO:0000256" key="1">
    <source>
        <dbReference type="ARBA" id="ARBA00004651"/>
    </source>
</evidence>
<evidence type="ECO:0000313" key="8">
    <source>
        <dbReference type="Proteomes" id="UP000320791"/>
    </source>
</evidence>
<organism evidence="7 8">
    <name type="scientific">Corynebacterium canis</name>
    <dbReference type="NCBI Taxonomy" id="679663"/>
    <lineage>
        <taxon>Bacteria</taxon>
        <taxon>Bacillati</taxon>
        <taxon>Actinomycetota</taxon>
        <taxon>Actinomycetes</taxon>
        <taxon>Mycobacteriales</taxon>
        <taxon>Corynebacteriaceae</taxon>
        <taxon>Corynebacterium</taxon>
    </lineage>
</organism>
<feature type="transmembrane region" description="Helical" evidence="6">
    <location>
        <begin position="52"/>
        <end position="76"/>
    </location>
</feature>
<evidence type="ECO:0000256" key="3">
    <source>
        <dbReference type="ARBA" id="ARBA00022692"/>
    </source>
</evidence>
<feature type="transmembrane region" description="Helical" evidence="6">
    <location>
        <begin position="316"/>
        <end position="336"/>
    </location>
</feature>
<keyword evidence="4 6" id="KW-1133">Transmembrane helix</keyword>
<protein>
    <submittedName>
        <fullName evidence="7">UPF0104 family protein</fullName>
    </submittedName>
</protein>
<comment type="caution">
    <text evidence="7">The sequence shown here is derived from an EMBL/GenBank/DDBJ whole genome shotgun (WGS) entry which is preliminary data.</text>
</comment>
<feature type="transmembrane region" description="Helical" evidence="6">
    <location>
        <begin position="155"/>
        <end position="173"/>
    </location>
</feature>
<keyword evidence="2" id="KW-1003">Cell membrane</keyword>
<feature type="transmembrane region" description="Helical" evidence="6">
    <location>
        <begin position="15"/>
        <end position="32"/>
    </location>
</feature>
<evidence type="ECO:0000313" key="7">
    <source>
        <dbReference type="EMBL" id="TWT26632.1"/>
    </source>
</evidence>
<name>A0A5C5ULS3_9CORY</name>
<feature type="transmembrane region" description="Helical" evidence="6">
    <location>
        <begin position="88"/>
        <end position="112"/>
    </location>
</feature>
<evidence type="ECO:0000256" key="2">
    <source>
        <dbReference type="ARBA" id="ARBA00022475"/>
    </source>
</evidence>
<dbReference type="PANTHER" id="PTHR39087:SF2">
    <property type="entry name" value="UPF0104 MEMBRANE PROTEIN MJ1595"/>
    <property type="match status" value="1"/>
</dbReference>
<dbReference type="AlphaFoldDB" id="A0A5C5ULS3"/>
<keyword evidence="8" id="KW-1185">Reference proteome</keyword>
<gene>
    <name evidence="7" type="ORF">FRX94_05235</name>
</gene>
<dbReference type="PANTHER" id="PTHR39087">
    <property type="entry name" value="UPF0104 MEMBRANE PROTEIN MJ1595"/>
    <property type="match status" value="1"/>
</dbReference>
<accession>A0A5C5ULS3</accession>
<dbReference type="GO" id="GO:0005886">
    <property type="term" value="C:plasma membrane"/>
    <property type="evidence" value="ECO:0007669"/>
    <property type="project" value="UniProtKB-SubCell"/>
</dbReference>
<keyword evidence="3 6" id="KW-0812">Transmembrane</keyword>
<dbReference type="InterPro" id="IPR022791">
    <property type="entry name" value="L-PG_synthase/AglD"/>
</dbReference>
<reference evidence="7 8" key="1">
    <citation type="submission" date="2019-08" db="EMBL/GenBank/DDBJ databases">
        <authorList>
            <person name="Lei W."/>
        </authorList>
    </citation>
    <scope>NUCLEOTIDE SEQUENCE [LARGE SCALE GENOMIC DNA]</scope>
    <source>
        <strain evidence="7 8">CCUG 58627</strain>
    </source>
</reference>
<dbReference type="NCBIfam" id="TIGR00374">
    <property type="entry name" value="flippase-like domain"/>
    <property type="match status" value="1"/>
</dbReference>
<feature type="transmembrane region" description="Helical" evidence="6">
    <location>
        <begin position="124"/>
        <end position="148"/>
    </location>
</feature>
<dbReference type="Proteomes" id="UP000320791">
    <property type="component" value="Unassembled WGS sequence"/>
</dbReference>
<evidence type="ECO:0000256" key="5">
    <source>
        <dbReference type="ARBA" id="ARBA00023136"/>
    </source>
</evidence>
<dbReference type="RefSeq" id="WP_146324076.1">
    <property type="nucleotide sequence ID" value="NZ_BAABLR010000024.1"/>
</dbReference>
<dbReference type="EMBL" id="VOHM01000008">
    <property type="protein sequence ID" value="TWT26632.1"/>
    <property type="molecule type" value="Genomic_DNA"/>
</dbReference>
<proteinExistence type="predicted"/>
<comment type="subcellular location">
    <subcellularLocation>
        <location evidence="1">Cell membrane</location>
        <topology evidence="1">Multi-pass membrane protein</topology>
    </subcellularLocation>
</comment>
<evidence type="ECO:0000256" key="6">
    <source>
        <dbReference type="SAM" id="Phobius"/>
    </source>
</evidence>